<comment type="similarity">
    <text evidence="5">Belongs to the SAT4 family.</text>
</comment>
<feature type="transmembrane region" description="Helical" evidence="6">
    <location>
        <begin position="133"/>
        <end position="155"/>
    </location>
</feature>
<dbReference type="GO" id="GO:0016020">
    <property type="term" value="C:membrane"/>
    <property type="evidence" value="ECO:0007669"/>
    <property type="project" value="UniProtKB-SubCell"/>
</dbReference>
<feature type="transmembrane region" description="Helical" evidence="6">
    <location>
        <begin position="181"/>
        <end position="208"/>
    </location>
</feature>
<evidence type="ECO:0000259" key="7">
    <source>
        <dbReference type="Pfam" id="PF20684"/>
    </source>
</evidence>
<keyword evidence="2 6" id="KW-0812">Transmembrane</keyword>
<proteinExistence type="inferred from homology"/>
<feature type="transmembrane region" description="Helical" evidence="6">
    <location>
        <begin position="220"/>
        <end position="240"/>
    </location>
</feature>
<dbReference type="STRING" id="1460663.A0A177C7Q9"/>
<feature type="transmembrane region" description="Helical" evidence="6">
    <location>
        <begin position="55"/>
        <end position="78"/>
    </location>
</feature>
<keyword evidence="3 6" id="KW-1133">Transmembrane helix</keyword>
<protein>
    <recommendedName>
        <fullName evidence="7">Rhodopsin domain-containing protein</fullName>
    </recommendedName>
</protein>
<evidence type="ECO:0000256" key="1">
    <source>
        <dbReference type="ARBA" id="ARBA00004141"/>
    </source>
</evidence>
<dbReference type="InterPro" id="IPR052337">
    <property type="entry name" value="SAT4-like"/>
</dbReference>
<evidence type="ECO:0000256" key="4">
    <source>
        <dbReference type="ARBA" id="ARBA00023136"/>
    </source>
</evidence>
<dbReference type="PANTHER" id="PTHR33048">
    <property type="entry name" value="PTH11-LIKE INTEGRAL MEMBRANE PROTEIN (AFU_ORTHOLOGUE AFUA_5G11245)"/>
    <property type="match status" value="1"/>
</dbReference>
<gene>
    <name evidence="8" type="ORF">CC84DRAFT_1098035</name>
</gene>
<name>A0A177C7Q9_9PLEO</name>
<dbReference type="InParanoid" id="A0A177C7Q9"/>
<dbReference type="AlphaFoldDB" id="A0A177C7Q9"/>
<evidence type="ECO:0000313" key="8">
    <source>
        <dbReference type="EMBL" id="OAG02808.1"/>
    </source>
</evidence>
<dbReference type="EMBL" id="KV441555">
    <property type="protein sequence ID" value="OAG02808.1"/>
    <property type="molecule type" value="Genomic_DNA"/>
</dbReference>
<dbReference type="OrthoDB" id="9976870at2759"/>
<dbReference type="PANTHER" id="PTHR33048:SF15">
    <property type="entry name" value="INTEGRAL MEMBRANE PROTEIN"/>
    <property type="match status" value="1"/>
</dbReference>
<feature type="domain" description="Rhodopsin" evidence="7">
    <location>
        <begin position="39"/>
        <end position="282"/>
    </location>
</feature>
<reference evidence="8 9" key="1">
    <citation type="submission" date="2016-05" db="EMBL/GenBank/DDBJ databases">
        <title>Comparative analysis of secretome profiles of manganese(II)-oxidizing ascomycete fungi.</title>
        <authorList>
            <consortium name="DOE Joint Genome Institute"/>
            <person name="Zeiner C.A."/>
            <person name="Purvine S.O."/>
            <person name="Zink E.M."/>
            <person name="Wu S."/>
            <person name="Pasa-Tolic L."/>
            <person name="Chaput D.L."/>
            <person name="Haridas S."/>
            <person name="Grigoriev I.V."/>
            <person name="Santelli C.M."/>
            <person name="Hansel C.M."/>
        </authorList>
    </citation>
    <scope>NUCLEOTIDE SEQUENCE [LARGE SCALE GENOMIC DNA]</scope>
    <source>
        <strain evidence="8 9">AP3s5-JAC2a</strain>
    </source>
</reference>
<sequence length="377" mass="42315">MWSETLDPNGRYMEPDGFPLTVLAISFVFLALSVLAVGLRSYIRLSRHMFGIDDAFLAAGAVLYMVVIGLSSYGHFVGLGRKEVDLNQWQWENAMKYYIIWILVYVVALGFIKSSVCLTILRIATTKKPLRMCVWVLLGITWCSFCITFIGTLLYCQPVRAVWTPMLILSGEGYCASTETFIIIAHTATVSTILTDLALVVVPGVLLWETQMKRQAKFQAWALLSFASVASIITMLRIPYINRFREQQDLQFWVSHIVLCSNVETGIGCIASSIPSLRHFTQRSQGSNTHEYSDKRSGPIGFFSVGNGPTTLRKNEGSKDLGISLSTVRGRSDEQWQRITDGDSDHSTKPMNANQIYAVHTYTVEHDDKLSQRALRD</sequence>
<keyword evidence="9" id="KW-1185">Reference proteome</keyword>
<evidence type="ECO:0000256" key="2">
    <source>
        <dbReference type="ARBA" id="ARBA00022692"/>
    </source>
</evidence>
<dbReference type="Pfam" id="PF20684">
    <property type="entry name" value="Fung_rhodopsin"/>
    <property type="match status" value="1"/>
</dbReference>
<dbReference type="Proteomes" id="UP000077069">
    <property type="component" value="Unassembled WGS sequence"/>
</dbReference>
<dbReference type="RefSeq" id="XP_018033173.1">
    <property type="nucleotide sequence ID" value="XM_018174748.1"/>
</dbReference>
<evidence type="ECO:0000256" key="3">
    <source>
        <dbReference type="ARBA" id="ARBA00022989"/>
    </source>
</evidence>
<dbReference type="InterPro" id="IPR049326">
    <property type="entry name" value="Rhodopsin_dom_fungi"/>
</dbReference>
<organism evidence="8 9">
    <name type="scientific">Paraphaeosphaeria sporulosa</name>
    <dbReference type="NCBI Taxonomy" id="1460663"/>
    <lineage>
        <taxon>Eukaryota</taxon>
        <taxon>Fungi</taxon>
        <taxon>Dikarya</taxon>
        <taxon>Ascomycota</taxon>
        <taxon>Pezizomycotina</taxon>
        <taxon>Dothideomycetes</taxon>
        <taxon>Pleosporomycetidae</taxon>
        <taxon>Pleosporales</taxon>
        <taxon>Massarineae</taxon>
        <taxon>Didymosphaeriaceae</taxon>
        <taxon>Paraphaeosphaeria</taxon>
    </lineage>
</organism>
<evidence type="ECO:0000256" key="5">
    <source>
        <dbReference type="ARBA" id="ARBA00038359"/>
    </source>
</evidence>
<feature type="transmembrane region" description="Helical" evidence="6">
    <location>
        <begin position="20"/>
        <end position="43"/>
    </location>
</feature>
<comment type="subcellular location">
    <subcellularLocation>
        <location evidence="1">Membrane</location>
        <topology evidence="1">Multi-pass membrane protein</topology>
    </subcellularLocation>
</comment>
<dbReference type="GeneID" id="28758234"/>
<accession>A0A177C7Q9</accession>
<keyword evidence="4 6" id="KW-0472">Membrane</keyword>
<feature type="transmembrane region" description="Helical" evidence="6">
    <location>
        <begin position="98"/>
        <end position="121"/>
    </location>
</feature>
<evidence type="ECO:0000256" key="6">
    <source>
        <dbReference type="SAM" id="Phobius"/>
    </source>
</evidence>
<evidence type="ECO:0000313" key="9">
    <source>
        <dbReference type="Proteomes" id="UP000077069"/>
    </source>
</evidence>